<comment type="subcellular location">
    <subcellularLocation>
        <location evidence="1">Chromosome</location>
    </subcellularLocation>
    <subcellularLocation>
        <location evidence="2">Cytoplasm</location>
    </subcellularLocation>
</comment>
<feature type="compositionally biased region" description="Acidic residues" evidence="12">
    <location>
        <begin position="230"/>
        <end position="243"/>
    </location>
</feature>
<dbReference type="GO" id="GO:0051301">
    <property type="term" value="P:cell division"/>
    <property type="evidence" value="ECO:0007669"/>
    <property type="project" value="UniProtKB-KW"/>
</dbReference>
<dbReference type="GO" id="GO:0005737">
    <property type="term" value="C:cytoplasm"/>
    <property type="evidence" value="ECO:0007669"/>
    <property type="project" value="UniProtKB-SubCell"/>
</dbReference>
<dbReference type="Pfam" id="PF05786">
    <property type="entry name" value="Cnd2"/>
    <property type="match status" value="1"/>
</dbReference>
<feature type="region of interest" description="Disordered" evidence="12">
    <location>
        <begin position="406"/>
        <end position="457"/>
    </location>
</feature>
<feature type="region of interest" description="Disordered" evidence="12">
    <location>
        <begin position="777"/>
        <end position="830"/>
    </location>
</feature>
<reference evidence="13" key="2">
    <citation type="journal article" date="2022" name="Microbiol. Resour. Announc.">
        <title>Whole-Genome Sequence of Entomortierella parvispora E1425, a Mucoromycotan Fungus Associated with Burkholderiaceae-Related Endosymbiotic Bacteria.</title>
        <authorList>
            <person name="Herlambang A."/>
            <person name="Guo Y."/>
            <person name="Takashima Y."/>
            <person name="Narisawa K."/>
            <person name="Ohta H."/>
            <person name="Nishizawa T."/>
        </authorList>
    </citation>
    <scope>NUCLEOTIDE SEQUENCE</scope>
    <source>
        <strain evidence="13">E1425</strain>
    </source>
</reference>
<dbReference type="AlphaFoldDB" id="A0A9P3GZ85"/>
<protein>
    <recommendedName>
        <fullName evidence="4 11">Condensin complex subunit 2</fullName>
    </recommendedName>
</protein>
<evidence type="ECO:0000256" key="3">
    <source>
        <dbReference type="ARBA" id="ARBA00009471"/>
    </source>
</evidence>
<sequence length="892" mass="98855">MLGQQTANQRKSIDNMTSHGTTPSGWTSPQNNASSFSRFQDIEVPLGGTTELNDDAKEKSLRRRSLLDERAARRRSLLSMTEDNDRRRSLNNNANSPQGQNAGGSGGSGLTSPNSKLRPSGASSLLGVVDAQSAPLPSLLKVSADSFEQWLKLATDNKINANNSWNFALIDYFHEMSLLREGDSINFQKASCTLDGCVKIYTSRVDSVATETTKLLGGLATSAKGREGEENADQDDDQDEEENDKPVKKKHSSRSGNTLAKDFSQLTLEKFNLEFSVDPLFKKTSADFDEGGARGLLLNHLNVDAEGKIIFDAGDARDEGDDDDDDDEEEDEQEEQEDEADTDSQKRKRTKKSTEVEAAMIDIQRLRSKFLPSLNQIFEKDICPSLRDFQLTGSSDMDFSFLKRFQGDDDEDENPNQQDDDDDDYEIGVNPGNAFDEDFGGGDFNAYDDDGDAMEGVEGQEGIDRDAQGEHGHAEAPLVVEDAFGDLDEQIAAHRAGPDLDLMMETDAIMGKTSTDMYQYFDAALMRNWAGPEHWKLRRIPKEKPAPVADGETPTEDGEAPGPKKRGAKTALVIDFLNAEEIDEDDLFVPAEASTLTMTLGQEAEMKKTKHVLPDDVHFSSKQLLKMFMKPSFIIKSKSKRPQPGYLQQPAEPESFNLAFPDEQFWASHTNNVDEGDVAALTDQLDQTQIYNDYVEDDDDEYGFQEQGFFGPGGAEAGANKTLLGLGFGLESQGDGNDYASQLVSEPKRVKAAYISFSKTAKKVDVKKLKDNIWKEMTAQSLKRQPGSRDDGERKKSRKESEEESGVEAGEDEIENKAENDDDMEDPSGDYVKKEQRFTEIIGGLSKMYPEQKLRDISVPFCFICLLHLANEKNLSIEGTESLSELVIKQEG</sequence>
<evidence type="ECO:0000256" key="9">
    <source>
        <dbReference type="ARBA" id="ARBA00023067"/>
    </source>
</evidence>
<feature type="region of interest" description="Disordered" evidence="12">
    <location>
        <begin position="75"/>
        <end position="117"/>
    </location>
</feature>
<keyword evidence="10 11" id="KW-0131">Cell cycle</keyword>
<comment type="similarity">
    <text evidence="3 11">Belongs to the CND2 (condensin subunit 2) family.</text>
</comment>
<comment type="caution">
    <text evidence="13">The sequence shown here is derived from an EMBL/GenBank/DDBJ whole genome shotgun (WGS) entry which is preliminary data.</text>
</comment>
<name>A0A9P3GZ85_9FUNG</name>
<dbReference type="EMBL" id="BQFW01000001">
    <property type="protein sequence ID" value="GJJ67740.1"/>
    <property type="molecule type" value="Genomic_DNA"/>
</dbReference>
<dbReference type="GO" id="GO:0003682">
    <property type="term" value="F:chromatin binding"/>
    <property type="evidence" value="ECO:0007669"/>
    <property type="project" value="TreeGrafter"/>
</dbReference>
<accession>A0A9P3GZ85</accession>
<feature type="region of interest" description="Disordered" evidence="12">
    <location>
        <begin position="538"/>
        <end position="566"/>
    </location>
</feature>
<dbReference type="GO" id="GO:0007076">
    <property type="term" value="P:mitotic chromosome condensation"/>
    <property type="evidence" value="ECO:0007669"/>
    <property type="project" value="InterPro"/>
</dbReference>
<dbReference type="PANTHER" id="PTHR13108">
    <property type="entry name" value="CONDENSIN COMPLEX SUBUNIT 2"/>
    <property type="match status" value="1"/>
</dbReference>
<organism evidence="13 14">
    <name type="scientific">Entomortierella parvispora</name>
    <dbReference type="NCBI Taxonomy" id="205924"/>
    <lineage>
        <taxon>Eukaryota</taxon>
        <taxon>Fungi</taxon>
        <taxon>Fungi incertae sedis</taxon>
        <taxon>Mucoromycota</taxon>
        <taxon>Mortierellomycotina</taxon>
        <taxon>Mortierellomycetes</taxon>
        <taxon>Mortierellales</taxon>
        <taxon>Mortierellaceae</taxon>
        <taxon>Entomortierella</taxon>
    </lineage>
</organism>
<feature type="region of interest" description="Disordered" evidence="12">
    <location>
        <begin position="1"/>
        <end position="34"/>
    </location>
</feature>
<keyword evidence="14" id="KW-1185">Reference proteome</keyword>
<keyword evidence="7 11" id="KW-0132">Cell division</keyword>
<evidence type="ECO:0000256" key="2">
    <source>
        <dbReference type="ARBA" id="ARBA00004496"/>
    </source>
</evidence>
<feature type="region of interest" description="Disordered" evidence="12">
    <location>
        <begin position="312"/>
        <end position="355"/>
    </location>
</feature>
<dbReference type="GO" id="GO:0000796">
    <property type="term" value="C:condensin complex"/>
    <property type="evidence" value="ECO:0007669"/>
    <property type="project" value="InterPro"/>
</dbReference>
<feature type="region of interest" description="Disordered" evidence="12">
    <location>
        <begin position="220"/>
        <end position="256"/>
    </location>
</feature>
<evidence type="ECO:0000313" key="13">
    <source>
        <dbReference type="EMBL" id="GJJ67740.1"/>
    </source>
</evidence>
<evidence type="ECO:0000313" key="14">
    <source>
        <dbReference type="Proteomes" id="UP000827284"/>
    </source>
</evidence>
<keyword evidence="8 11" id="KW-0498">Mitosis</keyword>
<keyword evidence="9 11" id="KW-0226">DNA condensation</keyword>
<evidence type="ECO:0000256" key="11">
    <source>
        <dbReference type="PIRNR" id="PIRNR017126"/>
    </source>
</evidence>
<gene>
    <name evidence="13" type="ORF">EMPS_00086</name>
</gene>
<dbReference type="InterPro" id="IPR022816">
    <property type="entry name" value="Condensin_barren_su2"/>
</dbReference>
<evidence type="ECO:0000256" key="7">
    <source>
        <dbReference type="ARBA" id="ARBA00022618"/>
    </source>
</evidence>
<feature type="compositionally biased region" description="Acidic residues" evidence="12">
    <location>
        <begin position="318"/>
        <end position="342"/>
    </location>
</feature>
<evidence type="ECO:0000256" key="12">
    <source>
        <dbReference type="SAM" id="MobiDB-lite"/>
    </source>
</evidence>
<evidence type="ECO:0000256" key="1">
    <source>
        <dbReference type="ARBA" id="ARBA00004286"/>
    </source>
</evidence>
<dbReference type="Proteomes" id="UP000827284">
    <property type="component" value="Unassembled WGS sequence"/>
</dbReference>
<evidence type="ECO:0000256" key="4">
    <source>
        <dbReference type="ARBA" id="ARBA00016065"/>
    </source>
</evidence>
<keyword evidence="5" id="KW-0158">Chromosome</keyword>
<comment type="function">
    <text evidence="11">Regulatory subunit of the condensin complex, a complex required for conversion of interphase chromatin into mitotic-like condense chromosomes.</text>
</comment>
<evidence type="ECO:0000256" key="5">
    <source>
        <dbReference type="ARBA" id="ARBA00022454"/>
    </source>
</evidence>
<evidence type="ECO:0000256" key="6">
    <source>
        <dbReference type="ARBA" id="ARBA00022490"/>
    </source>
</evidence>
<reference evidence="13" key="1">
    <citation type="submission" date="2021-11" db="EMBL/GenBank/DDBJ databases">
        <authorList>
            <person name="Herlambang A."/>
            <person name="Guo Y."/>
            <person name="Takashima Y."/>
            <person name="Nishizawa T."/>
        </authorList>
    </citation>
    <scope>NUCLEOTIDE SEQUENCE</scope>
    <source>
        <strain evidence="13">E1425</strain>
    </source>
</reference>
<dbReference type="OrthoDB" id="362021at2759"/>
<evidence type="ECO:0000256" key="8">
    <source>
        <dbReference type="ARBA" id="ARBA00022776"/>
    </source>
</evidence>
<dbReference type="PIRSF" id="PIRSF017126">
    <property type="entry name" value="Condensin_H"/>
    <property type="match status" value="1"/>
</dbReference>
<feature type="compositionally biased region" description="Acidic residues" evidence="12">
    <location>
        <begin position="435"/>
        <end position="455"/>
    </location>
</feature>
<keyword evidence="6" id="KW-0963">Cytoplasm</keyword>
<dbReference type="PANTHER" id="PTHR13108:SF9">
    <property type="entry name" value="CONDENSIN COMPLEX SUBUNIT 2"/>
    <property type="match status" value="1"/>
</dbReference>
<feature type="compositionally biased region" description="Acidic residues" evidence="12">
    <location>
        <begin position="408"/>
        <end position="426"/>
    </location>
</feature>
<feature type="compositionally biased region" description="Acidic residues" evidence="12">
    <location>
        <begin position="802"/>
        <end position="828"/>
    </location>
</feature>
<evidence type="ECO:0000256" key="10">
    <source>
        <dbReference type="ARBA" id="ARBA00023306"/>
    </source>
</evidence>
<proteinExistence type="inferred from homology"/>